<evidence type="ECO:0000313" key="2">
    <source>
        <dbReference type="EMBL" id="CAK9030090.1"/>
    </source>
</evidence>
<protein>
    <submittedName>
        <fullName evidence="2">Uncharacterized protein</fullName>
    </submittedName>
</protein>
<keyword evidence="3" id="KW-1185">Reference proteome</keyword>
<feature type="compositionally biased region" description="Polar residues" evidence="1">
    <location>
        <begin position="440"/>
        <end position="462"/>
    </location>
</feature>
<dbReference type="Proteomes" id="UP001642484">
    <property type="component" value="Unassembled WGS sequence"/>
</dbReference>
<sequence>MVSLARRTHWYMRIEMSARSSFVQPWSLLVKFKSLTDLDDWYEWFWGKDIAERRPPPPESTLVYAERNAWREIHNKVYEGATLKDAMQDLRQDSLFWTREVYERCQTRGNSQTPIKGKSKGQKGTTWTTRQINGLASTDAPCSDMALLRRVDCLRALIREQSTLRQAYQTPDRPDMPPTQRALNQWTGNEADAWLELQREGKEVEHDLLRDQPYSDLCNRALAGQREGGGGGPNCRAWSILRWIPKACAPPPVRGRKEPHCWVEGLKASDQQLVDDDSRAKPKSPAPWNFLEHPVDPKDNSITPSAWRCSSIWATRALRTRRHLLGNTLITFDQCRLGQVVKKTTTLSTNLHLQHWHGMVCDHDPDDHKQSDTLTSSDLSRYPWDMMHGLASAIHEHQMRSLLPGAPTEPAVASCTDNGPGASKKPRLGDTSKAGLPVTPGNQQDCQKLAQTPKQGQHSACGTSWEADGPSRPIMDHPSEEGVQSVTKFQGSINQHEKQRAFPDALLREVRHILVGPDKDAVHQGQPFYLEAIHDLAKQMNDVDQDYPLILREGEDLTMEFLPPPPGRANYSSAEQFIEEIKETFREERELERQLPTVDTASAMIPALELLGSLILISFILKMGERHQLAIKIPVITDNQGNVFCMLSNKTRQMPTSAILMQLVLTLHKRGLSLPPAT</sequence>
<gene>
    <name evidence="2" type="ORF">CCMP2556_LOCUS17743</name>
</gene>
<evidence type="ECO:0000313" key="3">
    <source>
        <dbReference type="Proteomes" id="UP001642484"/>
    </source>
</evidence>
<organism evidence="2 3">
    <name type="scientific">Durusdinium trenchii</name>
    <dbReference type="NCBI Taxonomy" id="1381693"/>
    <lineage>
        <taxon>Eukaryota</taxon>
        <taxon>Sar</taxon>
        <taxon>Alveolata</taxon>
        <taxon>Dinophyceae</taxon>
        <taxon>Suessiales</taxon>
        <taxon>Symbiodiniaceae</taxon>
        <taxon>Durusdinium</taxon>
    </lineage>
</organism>
<name>A0ABP0KT91_9DINO</name>
<comment type="caution">
    <text evidence="2">The sequence shown here is derived from an EMBL/GenBank/DDBJ whole genome shotgun (WGS) entry which is preliminary data.</text>
</comment>
<proteinExistence type="predicted"/>
<evidence type="ECO:0000256" key="1">
    <source>
        <dbReference type="SAM" id="MobiDB-lite"/>
    </source>
</evidence>
<accession>A0ABP0KT91</accession>
<reference evidence="2 3" key="1">
    <citation type="submission" date="2024-02" db="EMBL/GenBank/DDBJ databases">
        <authorList>
            <person name="Chen Y."/>
            <person name="Shah S."/>
            <person name="Dougan E. K."/>
            <person name="Thang M."/>
            <person name="Chan C."/>
        </authorList>
    </citation>
    <scope>NUCLEOTIDE SEQUENCE [LARGE SCALE GENOMIC DNA]</scope>
</reference>
<feature type="region of interest" description="Disordered" evidence="1">
    <location>
        <begin position="404"/>
        <end position="467"/>
    </location>
</feature>
<dbReference type="EMBL" id="CAXAMN010009890">
    <property type="protein sequence ID" value="CAK9030090.1"/>
    <property type="molecule type" value="Genomic_DNA"/>
</dbReference>